<dbReference type="Pfam" id="PF15612">
    <property type="entry name" value="WHIM1"/>
    <property type="match status" value="1"/>
</dbReference>
<evidence type="ECO:0000256" key="11">
    <source>
        <dbReference type="SAM" id="MobiDB-lite"/>
    </source>
</evidence>
<feature type="compositionally biased region" description="Basic residues" evidence="11">
    <location>
        <begin position="171"/>
        <end position="180"/>
    </location>
</feature>
<gene>
    <name evidence="14" type="primary">LOC113867764</name>
</gene>
<reference evidence="13" key="1">
    <citation type="journal article" date="2019" name="Toxins">
        <title>Detection of Abrin-Like and Prepropulchellin-Like Toxin Genes and Transcripts Using Whole Genome Sequencing and Full-Length Transcript Sequencing of Abrus precatorius.</title>
        <authorList>
            <person name="Hovde B.T."/>
            <person name="Daligault H.E."/>
            <person name="Hanschen E.R."/>
            <person name="Kunde Y.A."/>
            <person name="Johnson M.B."/>
            <person name="Starkenburg S.R."/>
            <person name="Johnson S.L."/>
        </authorList>
    </citation>
    <scope>NUCLEOTIDE SEQUENCE [LARGE SCALE GENOMIC DNA]</scope>
</reference>
<evidence type="ECO:0000313" key="14">
    <source>
        <dbReference type="RefSeq" id="XP_027359018.1"/>
    </source>
</evidence>
<feature type="compositionally biased region" description="Basic and acidic residues" evidence="11">
    <location>
        <begin position="214"/>
        <end position="230"/>
    </location>
</feature>
<dbReference type="GO" id="GO:0005634">
    <property type="term" value="C:nucleus"/>
    <property type="evidence" value="ECO:0007669"/>
    <property type="project" value="UniProtKB-SubCell"/>
</dbReference>
<evidence type="ECO:0000256" key="10">
    <source>
        <dbReference type="SAM" id="Coils"/>
    </source>
</evidence>
<feature type="region of interest" description="Disordered" evidence="11">
    <location>
        <begin position="1"/>
        <end position="42"/>
    </location>
</feature>
<keyword evidence="13" id="KW-1185">Reference proteome</keyword>
<comment type="subcellular location">
    <subcellularLocation>
        <location evidence="2">Cytoplasm</location>
    </subcellularLocation>
    <subcellularLocation>
        <location evidence="1">Nucleus</location>
    </subcellularLocation>
</comment>
<dbReference type="AlphaFoldDB" id="A0A8B8LU45"/>
<accession>A0A8B8LU45</accession>
<dbReference type="PANTHER" id="PTHR31169:SF8">
    <property type="entry name" value="ZINC-FINGER DOMAIN OF MONOAMINE-OXIDASE A REPRESSOR R1 PROTEIN"/>
    <property type="match status" value="1"/>
</dbReference>
<dbReference type="SMART" id="SM00571">
    <property type="entry name" value="DDT"/>
    <property type="match status" value="1"/>
</dbReference>
<dbReference type="Proteomes" id="UP000694853">
    <property type="component" value="Unplaced"/>
</dbReference>
<feature type="region of interest" description="Disordered" evidence="11">
    <location>
        <begin position="168"/>
        <end position="193"/>
    </location>
</feature>
<evidence type="ECO:0000256" key="2">
    <source>
        <dbReference type="ARBA" id="ARBA00004496"/>
    </source>
</evidence>
<keyword evidence="7" id="KW-0805">Transcription regulation</keyword>
<dbReference type="GO" id="GO:0006355">
    <property type="term" value="P:regulation of DNA-templated transcription"/>
    <property type="evidence" value="ECO:0007669"/>
    <property type="project" value="InterPro"/>
</dbReference>
<dbReference type="KEGG" id="aprc:113867764"/>
<evidence type="ECO:0000256" key="8">
    <source>
        <dbReference type="ARBA" id="ARBA00023163"/>
    </source>
</evidence>
<name>A0A8B8LU45_ABRPR</name>
<keyword evidence="9" id="KW-0539">Nucleus</keyword>
<keyword evidence="6" id="KW-0832">Ubl conjugation</keyword>
<dbReference type="InterPro" id="IPR040221">
    <property type="entry name" value="CDCA7/CDA7L"/>
</dbReference>
<evidence type="ECO:0000259" key="12">
    <source>
        <dbReference type="PROSITE" id="PS50827"/>
    </source>
</evidence>
<dbReference type="PROSITE" id="PS50827">
    <property type="entry name" value="DDT"/>
    <property type="match status" value="1"/>
</dbReference>
<feature type="coiled-coil region" evidence="10">
    <location>
        <begin position="607"/>
        <end position="641"/>
    </location>
</feature>
<keyword evidence="10" id="KW-0175">Coiled coil</keyword>
<evidence type="ECO:0000256" key="6">
    <source>
        <dbReference type="ARBA" id="ARBA00022843"/>
    </source>
</evidence>
<dbReference type="GeneID" id="113867764"/>
<keyword evidence="3" id="KW-0963">Cytoplasm</keyword>
<evidence type="ECO:0000256" key="1">
    <source>
        <dbReference type="ARBA" id="ARBA00004123"/>
    </source>
</evidence>
<evidence type="ECO:0000313" key="13">
    <source>
        <dbReference type="Proteomes" id="UP000694853"/>
    </source>
</evidence>
<organism evidence="13 14">
    <name type="scientific">Abrus precatorius</name>
    <name type="common">Indian licorice</name>
    <name type="synonym">Glycine abrus</name>
    <dbReference type="NCBI Taxonomy" id="3816"/>
    <lineage>
        <taxon>Eukaryota</taxon>
        <taxon>Viridiplantae</taxon>
        <taxon>Streptophyta</taxon>
        <taxon>Embryophyta</taxon>
        <taxon>Tracheophyta</taxon>
        <taxon>Spermatophyta</taxon>
        <taxon>Magnoliopsida</taxon>
        <taxon>eudicotyledons</taxon>
        <taxon>Gunneridae</taxon>
        <taxon>Pentapetalae</taxon>
        <taxon>rosids</taxon>
        <taxon>fabids</taxon>
        <taxon>Fabales</taxon>
        <taxon>Fabaceae</taxon>
        <taxon>Papilionoideae</taxon>
        <taxon>50 kb inversion clade</taxon>
        <taxon>NPAAA clade</taxon>
        <taxon>indigoferoid/millettioid clade</taxon>
        <taxon>Abreae</taxon>
        <taxon>Abrus</taxon>
    </lineage>
</organism>
<keyword evidence="8" id="KW-0804">Transcription</keyword>
<evidence type="ECO:0000256" key="7">
    <source>
        <dbReference type="ARBA" id="ARBA00023015"/>
    </source>
</evidence>
<keyword evidence="5" id="KW-0597">Phosphoprotein</keyword>
<dbReference type="InterPro" id="IPR018866">
    <property type="entry name" value="Znf-4CXXC_R1"/>
</dbReference>
<reference evidence="14" key="2">
    <citation type="submission" date="2025-08" db="UniProtKB">
        <authorList>
            <consortium name="RefSeq"/>
        </authorList>
    </citation>
    <scope>IDENTIFICATION</scope>
    <source>
        <tissue evidence="14">Young leaves</tissue>
    </source>
</reference>
<keyword evidence="4" id="KW-1017">Isopeptide bond</keyword>
<dbReference type="InterPro" id="IPR018501">
    <property type="entry name" value="DDT_dom"/>
</dbReference>
<dbReference type="GO" id="GO:0005737">
    <property type="term" value="C:cytoplasm"/>
    <property type="evidence" value="ECO:0007669"/>
    <property type="project" value="UniProtKB-SubCell"/>
</dbReference>
<dbReference type="OrthoDB" id="1411616at2759"/>
<feature type="domain" description="DDT" evidence="12">
    <location>
        <begin position="472"/>
        <end position="537"/>
    </location>
</feature>
<evidence type="ECO:0000256" key="3">
    <source>
        <dbReference type="ARBA" id="ARBA00022490"/>
    </source>
</evidence>
<dbReference type="PANTHER" id="PTHR31169">
    <property type="entry name" value="OS05G0300700 PROTEIN"/>
    <property type="match status" value="1"/>
</dbReference>
<proteinExistence type="predicted"/>
<dbReference type="InterPro" id="IPR028942">
    <property type="entry name" value="WHIM1_dom"/>
</dbReference>
<evidence type="ECO:0000256" key="5">
    <source>
        <dbReference type="ARBA" id="ARBA00022553"/>
    </source>
</evidence>
<feature type="region of interest" description="Disordered" evidence="11">
    <location>
        <begin position="213"/>
        <end position="249"/>
    </location>
</feature>
<dbReference type="RefSeq" id="XP_027359018.1">
    <property type="nucleotide sequence ID" value="XM_027503217.1"/>
</dbReference>
<protein>
    <submittedName>
        <fullName evidence="14">Uncharacterized protein LOC113867764</fullName>
    </submittedName>
</protein>
<evidence type="ECO:0000256" key="9">
    <source>
        <dbReference type="ARBA" id="ARBA00023242"/>
    </source>
</evidence>
<dbReference type="Pfam" id="PF10497">
    <property type="entry name" value="zf-4CXXC_R1"/>
    <property type="match status" value="1"/>
</dbReference>
<evidence type="ECO:0000256" key="4">
    <source>
        <dbReference type="ARBA" id="ARBA00022499"/>
    </source>
</evidence>
<sequence>MLPLPSISDSNGEHHFSSSRKQNGKKVDVSGQKSKRNNSGRIRVVGNRIYDSANGKTCHQCRQKTRDFAAMCKNLKNGKPCPIKLCHKCLLNRYGEKAEEVELLSDWTCPKCRGICNCSFCMKKRGQQPTGALIHTAKASGFKSVSEMLSIKGSEDLESDEVNNIVVSPSKGKKERKKRVGNSSSGKGLMSKVVSPMKQITSEKELVVLLSGEPGKENSLDGNSDLKLDSLKVQTSPEKSKEKKRKRLKEISNSNSVDTYNACENKNLKKLKVRNEVTVEKAKRSVNDGTKVSNEKETNDNHAILPIQMDGTVAGAENDFFLDINKMLGKNCKDTVTIDNGYNAPFKSQAANDFFNAISRRQTQIGKNHYALHGETNGPNAANDYSIGPVTLASNSNNFALKQQQNDGKQMSGINLNAPPVDDDDNAGVKSLTGIARFPQASLNSEIEKVEEEIPLPSGIELTEILDIEFLPKDVGNALQLLDFCRVFGKPLDLKKGEAEAIVRELVRKQSSRRGQNTLVVQFQIRLLTLILIDSGIKSPSLTATNGNKSWLKALKDLITESELVLKDFPLDWLEEGISGYCELDLSTKLRLLNFLCDEALSTEKLRSFIEDQNSRHAEEVKEAKSKVAAAKEKEKGIKQKLQNEVAKTIMSNVAPLSVEEHDALLSKIKSEAAQAHAEMLEAKGTIPKRRQCSDAMRTEPEFWDSNGQGFWKLKCYDDESAVLLQDIKIADKTGTATDEKWFVYGPEEKDEIDKYISSRAKRNKRRKVSNMLSNESSEANV</sequence>